<evidence type="ECO:0000256" key="7">
    <source>
        <dbReference type="SAM" id="Phobius"/>
    </source>
</evidence>
<dbReference type="AlphaFoldDB" id="A0A158KCU2"/>
<gene>
    <name evidence="9" type="ORF">AWB67_05298</name>
</gene>
<dbReference type="Pfam" id="PF10412">
    <property type="entry name" value="TrwB_AAD_bind"/>
    <property type="match status" value="1"/>
</dbReference>
<dbReference type="InterPro" id="IPR027417">
    <property type="entry name" value="P-loop_NTPase"/>
</dbReference>
<dbReference type="InterPro" id="IPR051539">
    <property type="entry name" value="T4SS-coupling_protein"/>
</dbReference>
<evidence type="ECO:0000256" key="6">
    <source>
        <dbReference type="SAM" id="MobiDB-lite"/>
    </source>
</evidence>
<dbReference type="PANTHER" id="PTHR37937:SF1">
    <property type="entry name" value="CONJUGATIVE TRANSFER: DNA TRANSPORT"/>
    <property type="match status" value="1"/>
</dbReference>
<dbReference type="CDD" id="cd01127">
    <property type="entry name" value="TrwB_TraG_TraD_VirD4"/>
    <property type="match status" value="1"/>
</dbReference>
<evidence type="ECO:0000256" key="4">
    <source>
        <dbReference type="ARBA" id="ARBA00022989"/>
    </source>
</evidence>
<dbReference type="SUPFAM" id="SSF52540">
    <property type="entry name" value="P-loop containing nucleoside triphosphate hydrolases"/>
    <property type="match status" value="1"/>
</dbReference>
<dbReference type="InterPro" id="IPR019476">
    <property type="entry name" value="T4SS_TraD_DNA-bd"/>
</dbReference>
<keyword evidence="3 7" id="KW-0812">Transmembrane</keyword>
<keyword evidence="2" id="KW-1003">Cell membrane</keyword>
<feature type="transmembrane region" description="Helical" evidence="7">
    <location>
        <begin position="52"/>
        <end position="73"/>
    </location>
</feature>
<evidence type="ECO:0000256" key="1">
    <source>
        <dbReference type="ARBA" id="ARBA00004651"/>
    </source>
</evidence>
<reference evidence="9" key="1">
    <citation type="submission" date="2016-01" db="EMBL/GenBank/DDBJ databases">
        <authorList>
            <person name="Peeters C."/>
        </authorList>
    </citation>
    <scope>NUCLEOTIDE SEQUENCE [LARGE SCALE GENOMIC DNA]</scope>
    <source>
        <strain evidence="9">LMG 22937</strain>
    </source>
</reference>
<protein>
    <submittedName>
        <fullName evidence="9">Type VI secretion protein</fullName>
    </submittedName>
</protein>
<dbReference type="PANTHER" id="PTHR37937">
    <property type="entry name" value="CONJUGATIVE TRANSFER: DNA TRANSPORT"/>
    <property type="match status" value="1"/>
</dbReference>
<proteinExistence type="predicted"/>
<evidence type="ECO:0000259" key="8">
    <source>
        <dbReference type="Pfam" id="PF10412"/>
    </source>
</evidence>
<feature type="region of interest" description="Disordered" evidence="6">
    <location>
        <begin position="432"/>
        <end position="460"/>
    </location>
</feature>
<comment type="caution">
    <text evidence="9">The sequence shown here is derived from an EMBL/GenBank/DDBJ whole genome shotgun (WGS) entry which is preliminary data.</text>
</comment>
<dbReference type="GO" id="GO:0005886">
    <property type="term" value="C:plasma membrane"/>
    <property type="evidence" value="ECO:0007669"/>
    <property type="project" value="UniProtKB-SubCell"/>
</dbReference>
<sequence length="518" mass="57580">MDDIQKRQAGLAALLILPLFAWFITAKTVYGLSPQTVRSVMPLLIHNTFKLWPLWTALIVGEVIAIAGIVFAVKADKKPFKGASFSKFYRGTQIVSASDLARKTAEKGKKQITIAGVPIPTEAENTHVSIGGSTGTGKSTVFKEMMVCCLARGDRMVVLDPDGEFLSNFYRKGDKILNPYDARSEGWSFFNEIRADYDFKRYSASIIQRSGSAESEEWNDYGRLLFAEVARKVYSTERNPTMDQVFDWTNRKTLEELEEFVEGTNAQALFTGNSRASGSARFVLSNKIPPHLEMPQGSFSLRDWIADPNGGNLYITWTENTRAALVPLISCFVDTLFSSVLGMSTDPNRRIWVYLDELESLARLPSLGDALTKGRKKGLRVVSGYQTYTQLVDVYGENLAETMLGNHRTMVALPIGRMGEKTAEKMARALGQHEVMRHRSGRSRKTFGGSGTSSQNDEIKPELVVLPSELMRMPNLEGYLAFPGDLPIAKFKTEPVTYTRKNRVPGMISLDGEIMGAS</sequence>
<keyword evidence="4 7" id="KW-1133">Transmembrane helix</keyword>
<dbReference type="Proteomes" id="UP000054925">
    <property type="component" value="Unassembled WGS sequence"/>
</dbReference>
<evidence type="ECO:0000256" key="3">
    <source>
        <dbReference type="ARBA" id="ARBA00022692"/>
    </source>
</evidence>
<evidence type="ECO:0000313" key="10">
    <source>
        <dbReference type="Proteomes" id="UP000054925"/>
    </source>
</evidence>
<feature type="domain" description="Type IV secretion system coupling protein TraD DNA-binding" evidence="8">
    <location>
        <begin position="112"/>
        <end position="492"/>
    </location>
</feature>
<accession>A0A158KCU2</accession>
<name>A0A158KCU2_9BURK</name>
<evidence type="ECO:0000256" key="5">
    <source>
        <dbReference type="ARBA" id="ARBA00023136"/>
    </source>
</evidence>
<dbReference type="RefSeq" id="WP_087659151.1">
    <property type="nucleotide sequence ID" value="NZ_FCOL02000045.1"/>
</dbReference>
<comment type="subcellular location">
    <subcellularLocation>
        <location evidence="1">Cell membrane</location>
        <topology evidence="1">Multi-pass membrane protein</topology>
    </subcellularLocation>
</comment>
<feature type="compositionally biased region" description="Basic residues" evidence="6">
    <location>
        <begin position="436"/>
        <end position="445"/>
    </location>
</feature>
<dbReference type="Gene3D" id="3.40.50.300">
    <property type="entry name" value="P-loop containing nucleotide triphosphate hydrolases"/>
    <property type="match status" value="2"/>
</dbReference>
<evidence type="ECO:0000256" key="2">
    <source>
        <dbReference type="ARBA" id="ARBA00022475"/>
    </source>
</evidence>
<keyword evidence="10" id="KW-1185">Reference proteome</keyword>
<dbReference type="EMBL" id="FCOL02000045">
    <property type="protein sequence ID" value="SAL78609.1"/>
    <property type="molecule type" value="Genomic_DNA"/>
</dbReference>
<feature type="transmembrane region" description="Helical" evidence="7">
    <location>
        <begin position="12"/>
        <end position="32"/>
    </location>
</feature>
<evidence type="ECO:0000313" key="9">
    <source>
        <dbReference type="EMBL" id="SAL78609.1"/>
    </source>
</evidence>
<organism evidence="9 10">
    <name type="scientific">Caballeronia terrestris</name>
    <dbReference type="NCBI Taxonomy" id="1226301"/>
    <lineage>
        <taxon>Bacteria</taxon>
        <taxon>Pseudomonadati</taxon>
        <taxon>Pseudomonadota</taxon>
        <taxon>Betaproteobacteria</taxon>
        <taxon>Burkholderiales</taxon>
        <taxon>Burkholderiaceae</taxon>
        <taxon>Caballeronia</taxon>
    </lineage>
</organism>
<dbReference type="OrthoDB" id="9803543at2"/>
<keyword evidence="5 7" id="KW-0472">Membrane</keyword>